<protein>
    <submittedName>
        <fullName evidence="3">Putative cyclase</fullName>
    </submittedName>
</protein>
<accession>A0A1G6QWB3</accession>
<feature type="signal peptide" evidence="2">
    <location>
        <begin position="1"/>
        <end position="32"/>
    </location>
</feature>
<dbReference type="GO" id="GO:0019441">
    <property type="term" value="P:L-tryptophan catabolic process to kynurenine"/>
    <property type="evidence" value="ECO:0007669"/>
    <property type="project" value="InterPro"/>
</dbReference>
<dbReference type="PANTHER" id="PTHR34861:SF10">
    <property type="entry name" value="CYCLASE"/>
    <property type="match status" value="1"/>
</dbReference>
<proteinExistence type="predicted"/>
<dbReference type="InterPro" id="IPR007325">
    <property type="entry name" value="KFase/CYL"/>
</dbReference>
<evidence type="ECO:0000256" key="2">
    <source>
        <dbReference type="SAM" id="SignalP"/>
    </source>
</evidence>
<dbReference type="AlphaFoldDB" id="A0A1G6QWB3"/>
<evidence type="ECO:0000313" key="4">
    <source>
        <dbReference type="Proteomes" id="UP000198925"/>
    </source>
</evidence>
<dbReference type="PROSITE" id="PS51318">
    <property type="entry name" value="TAT"/>
    <property type="match status" value="1"/>
</dbReference>
<reference evidence="3 4" key="1">
    <citation type="submission" date="2016-10" db="EMBL/GenBank/DDBJ databases">
        <authorList>
            <person name="de Groot N.N."/>
        </authorList>
    </citation>
    <scope>NUCLEOTIDE SEQUENCE [LARGE SCALE GENOMIC DNA]</scope>
    <source>
        <strain evidence="3 4">CPCC 100156</strain>
    </source>
</reference>
<gene>
    <name evidence="3" type="ORF">SAMN04487779_1003210</name>
</gene>
<evidence type="ECO:0000256" key="1">
    <source>
        <dbReference type="SAM" id="MobiDB-lite"/>
    </source>
</evidence>
<dbReference type="STRING" id="938405.SAMN02927895_02593"/>
<dbReference type="Proteomes" id="UP000198925">
    <property type="component" value="Unassembled WGS sequence"/>
</dbReference>
<dbReference type="EMBL" id="FMZX01000003">
    <property type="protein sequence ID" value="SDC96598.1"/>
    <property type="molecule type" value="Genomic_DNA"/>
</dbReference>
<evidence type="ECO:0000313" key="3">
    <source>
        <dbReference type="EMBL" id="SDC96598.1"/>
    </source>
</evidence>
<feature type="chain" id="PRO_5011769562" evidence="2">
    <location>
        <begin position="33"/>
        <end position="332"/>
    </location>
</feature>
<dbReference type="PANTHER" id="PTHR34861">
    <property type="match status" value="1"/>
</dbReference>
<sequence length="332" mass="35794">MKAMSRRGLFGGLGCLACGGAHLGLSATPVQAQGAPGGWTPPDSAQRCPSRWGANDRRGAMNLMTAERAKRAASLIRTGEIVELGQTLSEAMPFFGTRRFDVHLKQTFMNPQANRRGSNEELVVTEIGQVGTQLDMFPHQTIGDETYNCVKVPGIMARGGFTEMGVDTVGTIFTRGILLDIAALKGVPVLEDSYEITVADLEQAQQRQNIRIEEGDAVLFHTGWGTLWARDNARYVRSCPGIGVAAAEYVIQRNPILMGADNWPVECAPSKTMPQASLPVHQIALVVNGVHLLENMKLDQLAVRRPGEFALMVQPLKVKGGTGSTVAPSALF</sequence>
<keyword evidence="2" id="KW-0732">Signal</keyword>
<dbReference type="InterPro" id="IPR037175">
    <property type="entry name" value="KFase_sf"/>
</dbReference>
<dbReference type="InterPro" id="IPR006311">
    <property type="entry name" value="TAT_signal"/>
</dbReference>
<dbReference type="Gene3D" id="3.50.30.50">
    <property type="entry name" value="Putative cyclase"/>
    <property type="match status" value="1"/>
</dbReference>
<feature type="region of interest" description="Disordered" evidence="1">
    <location>
        <begin position="31"/>
        <end position="51"/>
    </location>
</feature>
<organism evidence="3 4">
    <name type="scientific">Belnapia rosea</name>
    <dbReference type="NCBI Taxonomy" id="938405"/>
    <lineage>
        <taxon>Bacteria</taxon>
        <taxon>Pseudomonadati</taxon>
        <taxon>Pseudomonadota</taxon>
        <taxon>Alphaproteobacteria</taxon>
        <taxon>Acetobacterales</taxon>
        <taxon>Roseomonadaceae</taxon>
        <taxon>Belnapia</taxon>
    </lineage>
</organism>
<dbReference type="GO" id="GO:0004061">
    <property type="term" value="F:arylformamidase activity"/>
    <property type="evidence" value="ECO:0007669"/>
    <property type="project" value="InterPro"/>
</dbReference>
<dbReference type="RefSeq" id="WP_218127902.1">
    <property type="nucleotide sequence ID" value="NZ_FMZX01000003.1"/>
</dbReference>
<dbReference type="Pfam" id="PF04199">
    <property type="entry name" value="Cyclase"/>
    <property type="match status" value="1"/>
</dbReference>
<dbReference type="SUPFAM" id="SSF102198">
    <property type="entry name" value="Putative cyclase"/>
    <property type="match status" value="1"/>
</dbReference>
<keyword evidence="4" id="KW-1185">Reference proteome</keyword>
<name>A0A1G6QWB3_9PROT</name>